<protein>
    <submittedName>
        <fullName evidence="1">Unnamed protein product</fullName>
    </submittedName>
</protein>
<dbReference type="Proteomes" id="UP001165101">
    <property type="component" value="Unassembled WGS sequence"/>
</dbReference>
<evidence type="ECO:0000313" key="1">
    <source>
        <dbReference type="EMBL" id="GME91089.1"/>
    </source>
</evidence>
<accession>A0ACB5TLV8</accession>
<evidence type="ECO:0000313" key="2">
    <source>
        <dbReference type="Proteomes" id="UP001165101"/>
    </source>
</evidence>
<comment type="caution">
    <text evidence="1">The sequence shown here is derived from an EMBL/GenBank/DDBJ whole genome shotgun (WGS) entry which is preliminary data.</text>
</comment>
<proteinExistence type="predicted"/>
<gene>
    <name evidence="1" type="ORF">Cboi01_000215100</name>
</gene>
<name>A0ACB5TLV8_CANBO</name>
<keyword evidence="2" id="KW-1185">Reference proteome</keyword>
<reference evidence="1" key="1">
    <citation type="submission" date="2023-04" db="EMBL/GenBank/DDBJ databases">
        <title>Candida boidinii NBRC 1967.</title>
        <authorList>
            <person name="Ichikawa N."/>
            <person name="Sato H."/>
            <person name="Tonouchi N."/>
        </authorList>
    </citation>
    <scope>NUCLEOTIDE SEQUENCE</scope>
    <source>
        <strain evidence="1">NBRC 1967</strain>
    </source>
</reference>
<dbReference type="EMBL" id="BSXV01000911">
    <property type="protein sequence ID" value="GME91089.1"/>
    <property type="molecule type" value="Genomic_DNA"/>
</dbReference>
<organism evidence="1 2">
    <name type="scientific">Candida boidinii</name>
    <name type="common">Yeast</name>
    <dbReference type="NCBI Taxonomy" id="5477"/>
    <lineage>
        <taxon>Eukaryota</taxon>
        <taxon>Fungi</taxon>
        <taxon>Dikarya</taxon>
        <taxon>Ascomycota</taxon>
        <taxon>Saccharomycotina</taxon>
        <taxon>Pichiomycetes</taxon>
        <taxon>Pichiales</taxon>
        <taxon>Pichiaceae</taxon>
        <taxon>Ogataea</taxon>
        <taxon>Ogataea/Candida clade</taxon>
    </lineage>
</organism>
<sequence>MDYYLSTRPKLRHLHNNVFPYTDTNIKDIASNENNINSHKLSTTAKRQLLVNKLRNRLFDYEPGASIITDTPPHPTPNKIIPNNLNVKLSPMKDISNLKSIKLQNKQKLNNNYHPSFEKTKKLDSFNDINKINNSLSKITINKNTISSPIYNRFNNINDKDIINERIKKLFEKVKYELNSNEINQYNNSNSNSNPVNNINKLKIFIKNQELIIKNLNKNQINLINKIKLIEKNNKINLNNLNYNKLLKFNNYEKKIELLIKLINNLLYEFKNLKFENKKLINNLNSIELNDIELNDNNNKYEQDTLNTINLISLNLQNYNKDSNKLNNILNKIENFENKFNDSNDIDTNLELYSNFINDLEKEEEEEEEESDDSGIITDTCFHDFHNINEQYENDDDSIDLINLEEDDDSTYDLLNSNFKEFNIQLNLNINDIENGKESENLSKFNFNSNYDYDNEVLENTEDLLKF</sequence>